<sequence length="328" mass="37127">MMAKYYKNKKILITGGLGFIGSTLAIRLVEEGAKVVIVDALISGYGGNRFNIEPVKEEVKVVIADIREGGVIDRLVTDKDIIFNLAGTLSHIDSMMDPMTDLEINCRAQLSLLESVRKYNPKVRIIFAGTRNQYGKARYLPVDENHPQEPTDINGINSIAAEKYHLMYTKVYGIKTVSLRMTNTYGPRHQMKHSRQGVLNWFLRLLMEEEEIKLYGGGKQIRDVNYIDDVVGALLTVGAAKRGWGEAYNLGGAGVSLYDFVQKAIKINGRGKVKTVPFPNARKKIEVGDYIASYEKITKTYGWKPQVSLDAGIKKTFEYYRKYKKYYW</sequence>
<evidence type="ECO:0000313" key="3">
    <source>
        <dbReference type="EMBL" id="OGG17599.1"/>
    </source>
</evidence>
<proteinExistence type="inferred from homology"/>
<dbReference type="InterPro" id="IPR001509">
    <property type="entry name" value="Epimerase_deHydtase"/>
</dbReference>
<comment type="caution">
    <text evidence="3">The sequence shown here is derived from an EMBL/GenBank/DDBJ whole genome shotgun (WGS) entry which is preliminary data.</text>
</comment>
<dbReference type="PANTHER" id="PTHR43000">
    <property type="entry name" value="DTDP-D-GLUCOSE 4,6-DEHYDRATASE-RELATED"/>
    <property type="match status" value="1"/>
</dbReference>
<dbReference type="SUPFAM" id="SSF51735">
    <property type="entry name" value="NAD(P)-binding Rossmann-fold domains"/>
    <property type="match status" value="1"/>
</dbReference>
<dbReference type="STRING" id="1798383.A3D78_05085"/>
<reference evidence="3 4" key="1">
    <citation type="journal article" date="2016" name="Nat. Commun.">
        <title>Thousands of microbial genomes shed light on interconnected biogeochemical processes in an aquifer system.</title>
        <authorList>
            <person name="Anantharaman K."/>
            <person name="Brown C.T."/>
            <person name="Hug L.A."/>
            <person name="Sharon I."/>
            <person name="Castelle C.J."/>
            <person name="Probst A.J."/>
            <person name="Thomas B.C."/>
            <person name="Singh A."/>
            <person name="Wilkins M.J."/>
            <person name="Karaoz U."/>
            <person name="Brodie E.L."/>
            <person name="Williams K.H."/>
            <person name="Hubbard S.S."/>
            <person name="Banfield J.F."/>
        </authorList>
    </citation>
    <scope>NUCLEOTIDE SEQUENCE [LARGE SCALE GENOMIC DNA]</scope>
</reference>
<dbReference type="Pfam" id="PF01370">
    <property type="entry name" value="Epimerase"/>
    <property type="match status" value="1"/>
</dbReference>
<gene>
    <name evidence="3" type="ORF">A3D78_05085</name>
</gene>
<evidence type="ECO:0000259" key="2">
    <source>
        <dbReference type="Pfam" id="PF01370"/>
    </source>
</evidence>
<dbReference type="AlphaFoldDB" id="A0A1F5ZYQ9"/>
<dbReference type="EMBL" id="MFJM01000031">
    <property type="protein sequence ID" value="OGG17599.1"/>
    <property type="molecule type" value="Genomic_DNA"/>
</dbReference>
<protein>
    <submittedName>
        <fullName evidence="3">NAD-dependent epimerase</fullName>
    </submittedName>
</protein>
<dbReference type="Proteomes" id="UP000176253">
    <property type="component" value="Unassembled WGS sequence"/>
</dbReference>
<accession>A0A1F5ZYQ9</accession>
<name>A0A1F5ZYQ9_9BACT</name>
<dbReference type="InterPro" id="IPR036291">
    <property type="entry name" value="NAD(P)-bd_dom_sf"/>
</dbReference>
<dbReference type="Gene3D" id="3.40.50.720">
    <property type="entry name" value="NAD(P)-binding Rossmann-like Domain"/>
    <property type="match status" value="1"/>
</dbReference>
<evidence type="ECO:0000313" key="4">
    <source>
        <dbReference type="Proteomes" id="UP000176253"/>
    </source>
</evidence>
<evidence type="ECO:0000256" key="1">
    <source>
        <dbReference type="ARBA" id="ARBA00007637"/>
    </source>
</evidence>
<feature type="domain" description="NAD-dependent epimerase/dehydratase" evidence="2">
    <location>
        <begin position="11"/>
        <end position="251"/>
    </location>
</feature>
<comment type="similarity">
    <text evidence="1">Belongs to the NAD(P)-dependent epimerase/dehydratase family.</text>
</comment>
<organism evidence="3 4">
    <name type="scientific">Candidatus Gottesmanbacteria bacterium RIFCSPHIGHO2_02_FULL_39_14</name>
    <dbReference type="NCBI Taxonomy" id="1798383"/>
    <lineage>
        <taxon>Bacteria</taxon>
        <taxon>Candidatus Gottesmaniibacteriota</taxon>
    </lineage>
</organism>